<organism evidence="1 2">
    <name type="scientific">Agathobaculum faecis</name>
    <dbReference type="NCBI Taxonomy" id="2763013"/>
    <lineage>
        <taxon>Bacteria</taxon>
        <taxon>Bacillati</taxon>
        <taxon>Bacillota</taxon>
        <taxon>Clostridia</taxon>
        <taxon>Eubacteriales</taxon>
        <taxon>Butyricicoccaceae</taxon>
        <taxon>Agathobaculum</taxon>
    </lineage>
</organism>
<dbReference type="InterPro" id="IPR029039">
    <property type="entry name" value="Flavoprotein-like_sf"/>
</dbReference>
<evidence type="ECO:0008006" key="3">
    <source>
        <dbReference type="Google" id="ProtNLM"/>
    </source>
</evidence>
<comment type="caution">
    <text evidence="1">The sequence shown here is derived from an EMBL/GenBank/DDBJ whole genome shotgun (WGS) entry which is preliminary data.</text>
</comment>
<name>A0A923LWK4_9FIRM</name>
<sequence length="205" mass="23431">MGRLLIINGSPRAPRSNSRRYAALFRRYWKEPVDEYLVTDCQHTLICAQLSRYDHLLLVFPLYADALPAALLRFLQEMERALLPANLRVHTLVNCGFLEPEQNHTALAILQYFCAKNSMKYGSSLCIGSGEAILDTPFSFLVRHKIKKLASSIHTGHYDAFSVTMPLTKKMFIRASTRYWLSYGSKNHISEVQMRTMQVEGDNEA</sequence>
<dbReference type="Proteomes" id="UP000606499">
    <property type="component" value="Unassembled WGS sequence"/>
</dbReference>
<proteinExistence type="predicted"/>
<dbReference type="SUPFAM" id="SSF52218">
    <property type="entry name" value="Flavoproteins"/>
    <property type="match status" value="1"/>
</dbReference>
<gene>
    <name evidence="1" type="ORF">H8S45_14795</name>
</gene>
<reference evidence="1" key="1">
    <citation type="submission" date="2020-08" db="EMBL/GenBank/DDBJ databases">
        <title>Genome public.</title>
        <authorList>
            <person name="Liu C."/>
            <person name="Sun Q."/>
        </authorList>
    </citation>
    <scope>NUCLEOTIDE SEQUENCE</scope>
    <source>
        <strain evidence="1">NSJ-28</strain>
    </source>
</reference>
<dbReference type="Gene3D" id="3.40.50.360">
    <property type="match status" value="1"/>
</dbReference>
<protein>
    <recommendedName>
        <fullName evidence="3">Flavodoxin-like fold domain-containing protein</fullName>
    </recommendedName>
</protein>
<evidence type="ECO:0000313" key="1">
    <source>
        <dbReference type="EMBL" id="MBC5726716.1"/>
    </source>
</evidence>
<dbReference type="RefSeq" id="WP_054328373.1">
    <property type="nucleotide sequence ID" value="NZ_JACOPL010000025.1"/>
</dbReference>
<dbReference type="AlphaFoldDB" id="A0A923LWK4"/>
<keyword evidence="2" id="KW-1185">Reference proteome</keyword>
<accession>A0A923LWK4</accession>
<evidence type="ECO:0000313" key="2">
    <source>
        <dbReference type="Proteomes" id="UP000606499"/>
    </source>
</evidence>
<dbReference type="EMBL" id="JACOPL010000025">
    <property type="protein sequence ID" value="MBC5726716.1"/>
    <property type="molecule type" value="Genomic_DNA"/>
</dbReference>